<dbReference type="AlphaFoldDB" id="A0A9W8XFM0"/>
<comment type="caution">
    <text evidence="2">The sequence shown here is derived from an EMBL/GenBank/DDBJ whole genome shotgun (WGS) entry which is preliminary data.</text>
</comment>
<feature type="transmembrane region" description="Helical" evidence="1">
    <location>
        <begin position="427"/>
        <end position="448"/>
    </location>
</feature>
<keyword evidence="1" id="KW-0812">Transmembrane</keyword>
<feature type="transmembrane region" description="Helical" evidence="1">
    <location>
        <begin position="302"/>
        <end position="322"/>
    </location>
</feature>
<keyword evidence="1" id="KW-1133">Transmembrane helix</keyword>
<keyword evidence="3" id="KW-1185">Reference proteome</keyword>
<sequence>MDPLSFASTAISALEVYTRVLRYAQDLYTETRGSDWVALLGRHIVIFDLKAGSHNPPDILLEGNAHTAEKLSNLPGQTDATCRVYIVHEADEDEVFKEYFEQLLRLPFNIFNRSISNSVTSPLNRRLKGDQMPWWQEGISTFGSGANHEGLFEGVVQCSANGPYRSVWYRMILLRICYAVLIGNADFLRATKNLYERSLQHLDDPGRTTITAVILKVFSRDSYFWELLNNDITLFGTAVESLLSSLQLATNVTEPIELKELLIEVQGQSTAVERQASSITLGLDNRLKFLEMGRSLHESGRVQLLSLLAVVFLPLSLASSILSMQTRFVDLHYLLYDFFGVIFLLGTLTFFLFGILLLLRWAYGTLYNFMESITRSNLFRVVPGLSRIRLGKYAPLVVILLMWVPWALIVASFLVGMNNDVGLGLRILGYGFAGITVLFWGLLLLVWLI</sequence>
<dbReference type="RefSeq" id="XP_056068127.1">
    <property type="nucleotide sequence ID" value="XM_056218862.1"/>
</dbReference>
<feature type="transmembrane region" description="Helical" evidence="1">
    <location>
        <begin position="393"/>
        <end position="415"/>
    </location>
</feature>
<evidence type="ECO:0000313" key="2">
    <source>
        <dbReference type="EMBL" id="KAJ4348739.1"/>
    </source>
</evidence>
<reference evidence="2" key="1">
    <citation type="submission" date="2022-10" db="EMBL/GenBank/DDBJ databases">
        <title>Tapping the CABI collections for fungal endophytes: first genome assemblies for Collariella, Neodidymelliopsis, Ascochyta clinopodiicola, Didymella pomorum, Didymosphaeria variabile, Neocosmospora piperis and Neocucurbitaria cava.</title>
        <authorList>
            <person name="Hill R."/>
        </authorList>
    </citation>
    <scope>NUCLEOTIDE SEQUENCE</scope>
    <source>
        <strain evidence="2">IMI 356815</strain>
    </source>
</reference>
<dbReference type="Proteomes" id="UP001140513">
    <property type="component" value="Unassembled WGS sequence"/>
</dbReference>
<dbReference type="EMBL" id="JAPEUX010000007">
    <property type="protein sequence ID" value="KAJ4348739.1"/>
    <property type="molecule type" value="Genomic_DNA"/>
</dbReference>
<dbReference type="GeneID" id="80913647"/>
<name>A0A9W8XFM0_9PLEO</name>
<feature type="transmembrane region" description="Helical" evidence="1">
    <location>
        <begin position="167"/>
        <end position="188"/>
    </location>
</feature>
<accession>A0A9W8XFM0</accession>
<gene>
    <name evidence="2" type="ORF">N0V89_010117</name>
</gene>
<feature type="transmembrane region" description="Helical" evidence="1">
    <location>
        <begin position="334"/>
        <end position="359"/>
    </location>
</feature>
<dbReference type="OrthoDB" id="3231000at2759"/>
<keyword evidence="1" id="KW-0472">Membrane</keyword>
<organism evidence="2 3">
    <name type="scientific">Didymosphaeria variabile</name>
    <dbReference type="NCBI Taxonomy" id="1932322"/>
    <lineage>
        <taxon>Eukaryota</taxon>
        <taxon>Fungi</taxon>
        <taxon>Dikarya</taxon>
        <taxon>Ascomycota</taxon>
        <taxon>Pezizomycotina</taxon>
        <taxon>Dothideomycetes</taxon>
        <taxon>Pleosporomycetidae</taxon>
        <taxon>Pleosporales</taxon>
        <taxon>Massarineae</taxon>
        <taxon>Didymosphaeriaceae</taxon>
        <taxon>Didymosphaeria</taxon>
    </lineage>
</organism>
<evidence type="ECO:0000313" key="3">
    <source>
        <dbReference type="Proteomes" id="UP001140513"/>
    </source>
</evidence>
<proteinExistence type="predicted"/>
<evidence type="ECO:0000256" key="1">
    <source>
        <dbReference type="SAM" id="Phobius"/>
    </source>
</evidence>
<protein>
    <submittedName>
        <fullName evidence="2">Uncharacterized protein</fullName>
    </submittedName>
</protein>